<evidence type="ECO:0000313" key="8">
    <source>
        <dbReference type="EMBL" id="SDJ38799.1"/>
    </source>
</evidence>
<comment type="cofactor">
    <cofactor evidence="1">
        <name>L-ascorbate</name>
        <dbReference type="ChEBI" id="CHEBI:38290"/>
    </cofactor>
</comment>
<dbReference type="GO" id="GO:0071456">
    <property type="term" value="P:cellular response to hypoxia"/>
    <property type="evidence" value="ECO:0007669"/>
    <property type="project" value="TreeGrafter"/>
</dbReference>
<feature type="domain" description="Fe2OG dioxygenase" evidence="7">
    <location>
        <begin position="104"/>
        <end position="201"/>
    </location>
</feature>
<keyword evidence="9" id="KW-1185">Reference proteome</keyword>
<protein>
    <submittedName>
        <fullName evidence="8">SM-20-related protein</fullName>
    </submittedName>
</protein>
<dbReference type="Gene3D" id="2.60.120.620">
    <property type="entry name" value="q2cbj1_9rhob like domain"/>
    <property type="match status" value="1"/>
</dbReference>
<dbReference type="GO" id="GO:0031418">
    <property type="term" value="F:L-ascorbic acid binding"/>
    <property type="evidence" value="ECO:0007669"/>
    <property type="project" value="UniProtKB-KW"/>
</dbReference>
<dbReference type="GO" id="GO:0031543">
    <property type="term" value="F:peptidyl-proline dioxygenase activity"/>
    <property type="evidence" value="ECO:0007669"/>
    <property type="project" value="TreeGrafter"/>
</dbReference>
<dbReference type="EMBL" id="FNFD01000001">
    <property type="protein sequence ID" value="SDJ38799.1"/>
    <property type="molecule type" value="Genomic_DNA"/>
</dbReference>
<gene>
    <name evidence="8" type="ORF">SAMN05216186_101317</name>
</gene>
<evidence type="ECO:0000256" key="1">
    <source>
        <dbReference type="ARBA" id="ARBA00001961"/>
    </source>
</evidence>
<dbReference type="InterPro" id="IPR044862">
    <property type="entry name" value="Pro_4_hyd_alph_FE2OG_OXY"/>
</dbReference>
<evidence type="ECO:0000256" key="4">
    <source>
        <dbReference type="ARBA" id="ARBA00022964"/>
    </source>
</evidence>
<accession>A0A1G8TB54</accession>
<dbReference type="GO" id="GO:0008198">
    <property type="term" value="F:ferrous iron binding"/>
    <property type="evidence" value="ECO:0007669"/>
    <property type="project" value="TreeGrafter"/>
</dbReference>
<keyword evidence="4" id="KW-0223">Dioxygenase</keyword>
<keyword evidence="5" id="KW-0560">Oxidoreductase</keyword>
<keyword evidence="6" id="KW-0408">Iron</keyword>
<evidence type="ECO:0000256" key="2">
    <source>
        <dbReference type="ARBA" id="ARBA00022723"/>
    </source>
</evidence>
<dbReference type="SMART" id="SM00702">
    <property type="entry name" value="P4Hc"/>
    <property type="match status" value="1"/>
</dbReference>
<evidence type="ECO:0000259" key="7">
    <source>
        <dbReference type="PROSITE" id="PS51471"/>
    </source>
</evidence>
<sequence>MNLTPEHPPLLQLIDDLAERGWSQQTDFLPQSLTARLAEECRARAAAGQLNPAGVGRAAGQVVNEGIRGDHILWLEPGQSEAGDQYLTAMDVLRQTLNRQFFLGLEDLECHFAFYAPGAYYLRHLDRFRDDDLRTVTVVLYLNDDWQAGEGGALRLYLGDGSTRDVLPEAGTLACFLSGDFPHEVLPATRDRLSLTGWFRRRSAAPL</sequence>
<dbReference type="Proteomes" id="UP000198706">
    <property type="component" value="Unassembled WGS sequence"/>
</dbReference>
<dbReference type="InterPro" id="IPR005123">
    <property type="entry name" value="Oxoglu/Fe-dep_dioxygenase_dom"/>
</dbReference>
<proteinExistence type="predicted"/>
<organism evidence="8 9">
    <name type="scientific">Pseudomonas indica</name>
    <dbReference type="NCBI Taxonomy" id="137658"/>
    <lineage>
        <taxon>Bacteria</taxon>
        <taxon>Pseudomonadati</taxon>
        <taxon>Pseudomonadota</taxon>
        <taxon>Gammaproteobacteria</taxon>
        <taxon>Pseudomonadales</taxon>
        <taxon>Pseudomonadaceae</taxon>
        <taxon>Pseudomonas</taxon>
    </lineage>
</organism>
<dbReference type="PANTHER" id="PTHR12907">
    <property type="entry name" value="EGL NINE HOMOLOG-RELATED"/>
    <property type="match status" value="1"/>
</dbReference>
<evidence type="ECO:0000256" key="6">
    <source>
        <dbReference type="ARBA" id="ARBA00023004"/>
    </source>
</evidence>
<evidence type="ECO:0000256" key="3">
    <source>
        <dbReference type="ARBA" id="ARBA00022896"/>
    </source>
</evidence>
<evidence type="ECO:0000256" key="5">
    <source>
        <dbReference type="ARBA" id="ARBA00023002"/>
    </source>
</evidence>
<dbReference type="PROSITE" id="PS51471">
    <property type="entry name" value="FE2OG_OXY"/>
    <property type="match status" value="1"/>
</dbReference>
<keyword evidence="2" id="KW-0479">Metal-binding</keyword>
<dbReference type="STRING" id="137658.SAMN05216186_101317"/>
<reference evidence="8 9" key="1">
    <citation type="submission" date="2016-10" db="EMBL/GenBank/DDBJ databases">
        <authorList>
            <person name="de Groot N.N."/>
        </authorList>
    </citation>
    <scope>NUCLEOTIDE SEQUENCE [LARGE SCALE GENOMIC DNA]</scope>
    <source>
        <strain evidence="8 9">JCM 21544</strain>
    </source>
</reference>
<dbReference type="InterPro" id="IPR051559">
    <property type="entry name" value="HIF_prolyl_hydroxylases"/>
</dbReference>
<dbReference type="RefSeq" id="WP_084333204.1">
    <property type="nucleotide sequence ID" value="NZ_FNFD01000001.1"/>
</dbReference>
<name>A0A1G8TB54_9PSED</name>
<dbReference type="AlphaFoldDB" id="A0A1G8TB54"/>
<dbReference type="InterPro" id="IPR006620">
    <property type="entry name" value="Pro_4_hyd_alph"/>
</dbReference>
<keyword evidence="3" id="KW-0847">Vitamin C</keyword>
<evidence type="ECO:0000313" key="9">
    <source>
        <dbReference type="Proteomes" id="UP000198706"/>
    </source>
</evidence>
<dbReference type="Pfam" id="PF13640">
    <property type="entry name" value="2OG-FeII_Oxy_3"/>
    <property type="match status" value="1"/>
</dbReference>
<dbReference type="PANTHER" id="PTHR12907:SF26">
    <property type="entry name" value="HIF PROLYL HYDROXYLASE, ISOFORM C"/>
    <property type="match status" value="1"/>
</dbReference>